<evidence type="ECO:0000256" key="5">
    <source>
        <dbReference type="ARBA" id="ARBA00022605"/>
    </source>
</evidence>
<comment type="pathway">
    <text evidence="2">Amino-acid biosynthesis; L-cysteine biosynthesis; L-cysteine from L-serine: step 2/2.</text>
</comment>
<dbReference type="InterPro" id="IPR005859">
    <property type="entry name" value="CysK"/>
</dbReference>
<dbReference type="GO" id="GO:0004124">
    <property type="term" value="F:cysteine synthase activity"/>
    <property type="evidence" value="ECO:0007669"/>
    <property type="project" value="UniProtKB-UniRule"/>
</dbReference>
<evidence type="ECO:0000256" key="11">
    <source>
        <dbReference type="PIRSR" id="PIRSR605856-51"/>
    </source>
</evidence>
<dbReference type="STRING" id="1817895.AUJ95_05100"/>
<evidence type="ECO:0000256" key="1">
    <source>
        <dbReference type="ARBA" id="ARBA00001933"/>
    </source>
</evidence>
<keyword evidence="5 12" id="KW-0028">Amino-acid biosynthesis</keyword>
<evidence type="ECO:0000256" key="12">
    <source>
        <dbReference type="RuleBase" id="RU003985"/>
    </source>
</evidence>
<feature type="binding site" evidence="10">
    <location>
        <position position="266"/>
    </location>
    <ligand>
        <name>pyridoxal 5'-phosphate</name>
        <dbReference type="ChEBI" id="CHEBI:597326"/>
    </ligand>
</feature>
<organism evidence="14 15">
    <name type="scientific">Candidatus Desantisbacteria bacterium CG2_30_40_21</name>
    <dbReference type="NCBI Taxonomy" id="1817895"/>
    <lineage>
        <taxon>Bacteria</taxon>
        <taxon>Candidatus Desantisiibacteriota</taxon>
    </lineage>
</organism>
<evidence type="ECO:0000256" key="7">
    <source>
        <dbReference type="ARBA" id="ARBA00022898"/>
    </source>
</evidence>
<evidence type="ECO:0000256" key="3">
    <source>
        <dbReference type="ARBA" id="ARBA00007103"/>
    </source>
</evidence>
<evidence type="ECO:0000313" key="15">
    <source>
        <dbReference type="Proteomes" id="UP000183085"/>
    </source>
</evidence>
<evidence type="ECO:0000256" key="8">
    <source>
        <dbReference type="ARBA" id="ARBA00023192"/>
    </source>
</evidence>
<evidence type="ECO:0000259" key="13">
    <source>
        <dbReference type="Pfam" id="PF00291"/>
    </source>
</evidence>
<evidence type="ECO:0000256" key="4">
    <source>
        <dbReference type="ARBA" id="ARBA00012681"/>
    </source>
</evidence>
<dbReference type="InterPro" id="IPR050214">
    <property type="entry name" value="Cys_Synth/Cystath_Beta-Synth"/>
</dbReference>
<dbReference type="Gene3D" id="3.40.50.1100">
    <property type="match status" value="2"/>
</dbReference>
<dbReference type="InterPro" id="IPR036052">
    <property type="entry name" value="TrpB-like_PALP_sf"/>
</dbReference>
<feature type="binding site" evidence="10">
    <location>
        <begin position="178"/>
        <end position="182"/>
    </location>
    <ligand>
        <name>pyridoxal 5'-phosphate</name>
        <dbReference type="ChEBI" id="CHEBI:597326"/>
    </ligand>
</feature>
<dbReference type="PANTHER" id="PTHR10314">
    <property type="entry name" value="CYSTATHIONINE BETA-SYNTHASE"/>
    <property type="match status" value="1"/>
</dbReference>
<feature type="domain" description="Tryptophan synthase beta chain-like PALP" evidence="13">
    <location>
        <begin position="7"/>
        <end position="294"/>
    </location>
</feature>
<feature type="modified residue" description="N6-(pyridoxal phosphate)lysine" evidence="11">
    <location>
        <position position="44"/>
    </location>
</feature>
<proteinExistence type="inferred from homology"/>
<comment type="caution">
    <text evidence="14">The sequence shown here is derived from an EMBL/GenBank/DDBJ whole genome shotgun (WGS) entry which is preliminary data.</text>
</comment>
<dbReference type="InterPro" id="IPR001926">
    <property type="entry name" value="TrpB-like_PALP"/>
</dbReference>
<dbReference type="GO" id="GO:0005737">
    <property type="term" value="C:cytoplasm"/>
    <property type="evidence" value="ECO:0007669"/>
    <property type="project" value="UniProtKB-ARBA"/>
</dbReference>
<evidence type="ECO:0000256" key="6">
    <source>
        <dbReference type="ARBA" id="ARBA00022679"/>
    </source>
</evidence>
<dbReference type="FunFam" id="3.40.50.1100:FF:000067">
    <property type="entry name" value="Cysteine synthase"/>
    <property type="match status" value="1"/>
</dbReference>
<reference evidence="14 15" key="1">
    <citation type="journal article" date="2016" name="Environ. Microbiol.">
        <title>Genomic resolution of a cold subsurface aquifer community provides metabolic insights for novel microbes adapted to high CO concentrations.</title>
        <authorList>
            <person name="Probst A.J."/>
            <person name="Castelle C.J."/>
            <person name="Singh A."/>
            <person name="Brown C.T."/>
            <person name="Anantharaman K."/>
            <person name="Sharon I."/>
            <person name="Hug L.A."/>
            <person name="Burstein D."/>
            <person name="Emerson J.B."/>
            <person name="Thomas B.C."/>
            <person name="Banfield J.F."/>
        </authorList>
    </citation>
    <scope>NUCLEOTIDE SEQUENCE [LARGE SCALE GENOMIC DNA]</scope>
    <source>
        <strain evidence="14">CG2_30_40_21</strain>
    </source>
</reference>
<comment type="similarity">
    <text evidence="3 12">Belongs to the cysteine synthase/cystathionine beta-synthase family.</text>
</comment>
<keyword evidence="7 10" id="KW-0663">Pyridoxal phosphate</keyword>
<dbReference type="EC" id="2.5.1.47" evidence="4 12"/>
<dbReference type="CDD" id="cd01561">
    <property type="entry name" value="CBS_like"/>
    <property type="match status" value="1"/>
</dbReference>
<gene>
    <name evidence="14" type="ORF">AUJ95_05100</name>
</gene>
<dbReference type="InterPro" id="IPR001216">
    <property type="entry name" value="P-phosphate_BS"/>
</dbReference>
<dbReference type="NCBIfam" id="TIGR01139">
    <property type="entry name" value="cysK"/>
    <property type="match status" value="1"/>
</dbReference>
<dbReference type="PROSITE" id="PS00901">
    <property type="entry name" value="CYS_SYNTHASE"/>
    <property type="match status" value="1"/>
</dbReference>
<comment type="catalytic activity">
    <reaction evidence="9 12">
        <text>O-acetyl-L-serine + hydrogen sulfide = L-cysteine + acetate</text>
        <dbReference type="Rhea" id="RHEA:14829"/>
        <dbReference type="ChEBI" id="CHEBI:29919"/>
        <dbReference type="ChEBI" id="CHEBI:30089"/>
        <dbReference type="ChEBI" id="CHEBI:35235"/>
        <dbReference type="ChEBI" id="CHEBI:58340"/>
        <dbReference type="EC" id="2.5.1.47"/>
    </reaction>
</comment>
<sequence>MKIAEDITKLIGNTPMVRLNKLAQGIDAIVAAKLEFFNPCSSVKDRIGLAMIEAAERAGLINKNTVIVEPTSGNTGIALAMVCATRGYRLILTMPESMSLERRKLLSAFGSEIIFTPANKGMQGAVEKAAELAGENPNIFIPQQFSNPANPQIHYQTTAKEIWNDTDGNIDILVSGVGTGGTITGCGQFLKEKNQEVKIIAVEPAESPVLTGGKPGTHKIQGIGAGFMPKVLEIGLIDEIISVSGDDAIATAKRLMREESILCGISSGAAVKAALQIAGRKGNKGKLIVVILPDTGERYLSTGLFGE</sequence>
<feature type="binding site" evidence="10">
    <location>
        <position position="74"/>
    </location>
    <ligand>
        <name>pyridoxal 5'-phosphate</name>
        <dbReference type="ChEBI" id="CHEBI:597326"/>
    </ligand>
</feature>
<evidence type="ECO:0000313" key="14">
    <source>
        <dbReference type="EMBL" id="OIP39860.1"/>
    </source>
</evidence>
<dbReference type="EMBL" id="MNYI01000135">
    <property type="protein sequence ID" value="OIP39860.1"/>
    <property type="molecule type" value="Genomic_DNA"/>
</dbReference>
<dbReference type="AlphaFoldDB" id="A0A1J5DUU7"/>
<dbReference type="GO" id="GO:0006535">
    <property type="term" value="P:cysteine biosynthetic process from serine"/>
    <property type="evidence" value="ECO:0007669"/>
    <property type="project" value="UniProtKB-UniRule"/>
</dbReference>
<keyword evidence="6 12" id="KW-0808">Transferase</keyword>
<dbReference type="NCBIfam" id="TIGR01136">
    <property type="entry name" value="cysKM"/>
    <property type="match status" value="1"/>
</dbReference>
<dbReference type="Proteomes" id="UP000183085">
    <property type="component" value="Unassembled WGS sequence"/>
</dbReference>
<dbReference type="Pfam" id="PF00291">
    <property type="entry name" value="PALP"/>
    <property type="match status" value="1"/>
</dbReference>
<evidence type="ECO:0000256" key="9">
    <source>
        <dbReference type="ARBA" id="ARBA00047931"/>
    </source>
</evidence>
<accession>A0A1J5DUU7</accession>
<dbReference type="InterPro" id="IPR005856">
    <property type="entry name" value="Cys_synth"/>
</dbReference>
<protein>
    <recommendedName>
        <fullName evidence="4 12">Cysteine synthase</fullName>
        <ecNumber evidence="4 12">2.5.1.47</ecNumber>
    </recommendedName>
</protein>
<keyword evidence="8 12" id="KW-0198">Cysteine biosynthesis</keyword>
<dbReference type="SUPFAM" id="SSF53686">
    <property type="entry name" value="Tryptophan synthase beta subunit-like PLP-dependent enzymes"/>
    <property type="match status" value="1"/>
</dbReference>
<name>A0A1J5DUU7_9BACT</name>
<evidence type="ECO:0000256" key="2">
    <source>
        <dbReference type="ARBA" id="ARBA00004962"/>
    </source>
</evidence>
<comment type="cofactor">
    <cofactor evidence="1 10 12">
        <name>pyridoxal 5'-phosphate</name>
        <dbReference type="ChEBI" id="CHEBI:597326"/>
    </cofactor>
</comment>
<evidence type="ECO:0000256" key="10">
    <source>
        <dbReference type="PIRSR" id="PIRSR605856-50"/>
    </source>
</evidence>